<dbReference type="KEGG" id="pmw:B2K_03755"/>
<evidence type="ECO:0000256" key="1">
    <source>
        <dbReference type="ARBA" id="ARBA00001942"/>
    </source>
</evidence>
<evidence type="ECO:0000313" key="9">
    <source>
        <dbReference type="EMBL" id="AFH59851.2"/>
    </source>
</evidence>
<evidence type="ECO:0000256" key="6">
    <source>
        <dbReference type="ARBA" id="ARBA00023004"/>
    </source>
</evidence>
<keyword evidence="7" id="KW-0411">Iron-sulfur</keyword>
<evidence type="ECO:0000256" key="2">
    <source>
        <dbReference type="ARBA" id="ARBA00010312"/>
    </source>
</evidence>
<dbReference type="PANTHER" id="PTHR43742">
    <property type="entry name" value="TRIMETHYLAMINE-N-OXIDE REDUCTASE"/>
    <property type="match status" value="1"/>
</dbReference>
<dbReference type="Pfam" id="PF00384">
    <property type="entry name" value="Molybdopterin"/>
    <property type="match status" value="1"/>
</dbReference>
<dbReference type="InterPro" id="IPR006657">
    <property type="entry name" value="MoPterin_dinucl-bd_dom"/>
</dbReference>
<dbReference type="Gene3D" id="3.40.228.10">
    <property type="entry name" value="Dimethylsulfoxide Reductase, domain 2"/>
    <property type="match status" value="1"/>
</dbReference>
<gene>
    <name evidence="9" type="ORF">B2K_03755</name>
</gene>
<evidence type="ECO:0000256" key="5">
    <source>
        <dbReference type="ARBA" id="ARBA00023002"/>
    </source>
</evidence>
<dbReference type="InterPro" id="IPR050612">
    <property type="entry name" value="Prok_Mopterin_Oxidored"/>
</dbReference>
<dbReference type="Gene3D" id="3.40.50.740">
    <property type="match status" value="1"/>
</dbReference>
<dbReference type="EMBL" id="CP003422">
    <property type="protein sequence ID" value="AFH59851.2"/>
    <property type="molecule type" value="Genomic_DNA"/>
</dbReference>
<keyword evidence="5" id="KW-0560">Oxidoreductase</keyword>
<dbReference type="Gene3D" id="2.20.25.90">
    <property type="entry name" value="ADC-like domains"/>
    <property type="match status" value="1"/>
</dbReference>
<dbReference type="GO" id="GO:0051536">
    <property type="term" value="F:iron-sulfur cluster binding"/>
    <property type="evidence" value="ECO:0007669"/>
    <property type="project" value="UniProtKB-KW"/>
</dbReference>
<dbReference type="GO" id="GO:0016491">
    <property type="term" value="F:oxidoreductase activity"/>
    <property type="evidence" value="ECO:0007669"/>
    <property type="project" value="UniProtKB-KW"/>
</dbReference>
<protein>
    <submittedName>
        <fullName evidence="9">Oxidoreductase</fullName>
    </submittedName>
</protein>
<dbReference type="Pfam" id="PF04879">
    <property type="entry name" value="Molybdop_Fe4S4"/>
    <property type="match status" value="1"/>
</dbReference>
<dbReference type="SUPFAM" id="SSF53706">
    <property type="entry name" value="Formate dehydrogenase/DMSO reductase, domains 1-3"/>
    <property type="match status" value="1"/>
</dbReference>
<dbReference type="Gene3D" id="3.30.2070.10">
    <property type="entry name" value="Formate dehydrogenase/DMSO reductase"/>
    <property type="match status" value="1"/>
</dbReference>
<dbReference type="InterPro" id="IPR006655">
    <property type="entry name" value="Mopterin_OxRdtase_prok_CS"/>
</dbReference>
<evidence type="ECO:0000259" key="8">
    <source>
        <dbReference type="PROSITE" id="PS51669"/>
    </source>
</evidence>
<keyword evidence="4" id="KW-0479">Metal-binding</keyword>
<evidence type="ECO:0000313" key="10">
    <source>
        <dbReference type="Proteomes" id="UP000007392"/>
    </source>
</evidence>
<dbReference type="AlphaFoldDB" id="I0BBV4"/>
<name>I0BBV4_9BACL</name>
<dbReference type="HOGENOM" id="CLU_000422_13_3_9"/>
<dbReference type="PROSITE" id="PS51669">
    <property type="entry name" value="4FE4S_MOW_BIS_MGD"/>
    <property type="match status" value="1"/>
</dbReference>
<dbReference type="InterPro" id="IPR006963">
    <property type="entry name" value="Mopterin_OxRdtase_4Fe-4S_dom"/>
</dbReference>
<dbReference type="SMART" id="SM00926">
    <property type="entry name" value="Molybdop_Fe4S4"/>
    <property type="match status" value="1"/>
</dbReference>
<dbReference type="InterPro" id="IPR037920">
    <property type="entry name" value="YoaE_C"/>
</dbReference>
<proteinExistence type="inferred from homology"/>
<reference evidence="9 10" key="1">
    <citation type="submission" date="2013-06" db="EMBL/GenBank/DDBJ databases">
        <title>Complete genome sequence of Paenibacillus mucilaginosus K02.</title>
        <authorList>
            <person name="Xiao B."/>
            <person name="Sun L."/>
            <person name="Xiao L."/>
            <person name="Lian B."/>
        </authorList>
    </citation>
    <scope>NUCLEOTIDE SEQUENCE [LARGE SCALE GENOMIC DNA]</scope>
    <source>
        <strain evidence="9 10">K02</strain>
    </source>
</reference>
<comment type="similarity">
    <text evidence="2">Belongs to the prokaryotic molybdopterin-containing oxidoreductase family.</text>
</comment>
<keyword evidence="6" id="KW-0408">Iron</keyword>
<dbReference type="SUPFAM" id="SSF50692">
    <property type="entry name" value="ADC-like"/>
    <property type="match status" value="1"/>
</dbReference>
<dbReference type="PROSITE" id="PS00490">
    <property type="entry name" value="MOLYBDOPTERIN_PROK_2"/>
    <property type="match status" value="1"/>
</dbReference>
<dbReference type="CDD" id="cd02766">
    <property type="entry name" value="MopB_3"/>
    <property type="match status" value="1"/>
</dbReference>
<dbReference type="CDD" id="cd02786">
    <property type="entry name" value="MopB_CT_3"/>
    <property type="match status" value="1"/>
</dbReference>
<dbReference type="InterPro" id="IPR006656">
    <property type="entry name" value="Mopterin_OxRdtase"/>
</dbReference>
<dbReference type="GO" id="GO:0046872">
    <property type="term" value="F:metal ion binding"/>
    <property type="evidence" value="ECO:0007669"/>
    <property type="project" value="UniProtKB-KW"/>
</dbReference>
<evidence type="ECO:0000256" key="7">
    <source>
        <dbReference type="ARBA" id="ARBA00023014"/>
    </source>
</evidence>
<dbReference type="Pfam" id="PF01568">
    <property type="entry name" value="Molydop_binding"/>
    <property type="match status" value="1"/>
</dbReference>
<dbReference type="PANTHER" id="PTHR43742:SF6">
    <property type="entry name" value="OXIDOREDUCTASE YYAE-RELATED"/>
    <property type="match status" value="1"/>
</dbReference>
<keyword evidence="3" id="KW-0500">Molybdenum</keyword>
<accession>I0BBV4</accession>
<comment type="cofactor">
    <cofactor evidence="1">
        <name>Mo-bis(molybdopterin guanine dinucleotide)</name>
        <dbReference type="ChEBI" id="CHEBI:60539"/>
    </cofactor>
</comment>
<feature type="domain" description="4Fe-4S Mo/W bis-MGD-type" evidence="8">
    <location>
        <begin position="26"/>
        <end position="83"/>
    </location>
</feature>
<dbReference type="GO" id="GO:0043546">
    <property type="term" value="F:molybdopterin cofactor binding"/>
    <property type="evidence" value="ECO:0007669"/>
    <property type="project" value="InterPro"/>
</dbReference>
<organism evidence="9 10">
    <name type="scientific">Paenibacillus mucilaginosus K02</name>
    <dbReference type="NCBI Taxonomy" id="997761"/>
    <lineage>
        <taxon>Bacteria</taxon>
        <taxon>Bacillati</taxon>
        <taxon>Bacillota</taxon>
        <taxon>Bacilli</taxon>
        <taxon>Bacillales</taxon>
        <taxon>Paenibacillaceae</taxon>
        <taxon>Paenibacillus</taxon>
    </lineage>
</organism>
<dbReference type="Proteomes" id="UP000007392">
    <property type="component" value="Chromosome"/>
</dbReference>
<dbReference type="Gene3D" id="2.40.40.20">
    <property type="match status" value="1"/>
</dbReference>
<sequence length="699" mass="77665">MEIPPPDDYSESEEGILMNSYTLQPDGVFPSVCSLDCPDQCGLLVHKKEGRIVKIEGDPSHPVTQGAICNKVRHMAHRIYDEKRLQYPLKRVGRKGEGRFERITWDEAIDTIVARWNKIIAEQGAEAILPYSFYGNMGRLGTEGMDRRFFHRLGASRLQYTICQAAGTEGYNYTMGGGFGIDPEDTVHAELIIMWGINAVSTNMHQVVLAEKARKRGAKIVVIDVHKNQTGRWADWFIPVRPGTDAALALGLMHILFAEGLTDEAFLERYTVGHEELREHVRSYDPDSVAEITGVPAKDIYRLARMYGAAKASFLRIGNGPQHHDNGGMCIRTISCLPALTGAWLYPGGGAIKGNGSYLEHNAQALQRPDLLPKQTRRINMNLLGSALLELDPPVASLFVYNSNPAVVAPHANKVREGLAREDLFTVVHELFLTETAAYADLVLPATSAFENTDFYRSYWHHYVQIQEPVIEAYGESKSNVEVFRLLAAAMGFEDEALRDTEADMIRQALDYPRNEVLEGMTYEKLAEQQFLKGKVKPLFPDRLHTPSGKIELYSKTMERRDFPPLPTYIPLPAEEEGDLPFLFIPAPNHNFLNSTFAHNDKHVRMEREPKLHINEADAAALGIVSGDRVRVWNARGECELTAAVGTDVLPGVAVSQGLWADGKDGKALVNALTPDRVADMGGGAVFFSGRVRIEKCAG</sequence>
<evidence type="ECO:0000256" key="3">
    <source>
        <dbReference type="ARBA" id="ARBA00022505"/>
    </source>
</evidence>
<evidence type="ECO:0000256" key="4">
    <source>
        <dbReference type="ARBA" id="ARBA00022723"/>
    </source>
</evidence>
<dbReference type="InterPro" id="IPR009010">
    <property type="entry name" value="Asp_de-COase-like_dom_sf"/>
</dbReference>